<comment type="caution">
    <text evidence="2">The sequence shown here is derived from an EMBL/GenBank/DDBJ whole genome shotgun (WGS) entry which is preliminary data.</text>
</comment>
<dbReference type="SUPFAM" id="SSF54060">
    <property type="entry name" value="His-Me finger endonucleases"/>
    <property type="match status" value="1"/>
</dbReference>
<dbReference type="InterPro" id="IPR044925">
    <property type="entry name" value="His-Me_finger_sf"/>
</dbReference>
<protein>
    <submittedName>
        <fullName evidence="2">HNH endonuclease</fullName>
    </submittedName>
</protein>
<dbReference type="Pfam" id="PF13392">
    <property type="entry name" value="HNH_3"/>
    <property type="match status" value="1"/>
</dbReference>
<dbReference type="RefSeq" id="WP_237254623.1">
    <property type="nucleotide sequence ID" value="NZ_JAKJXF010000001.1"/>
</dbReference>
<organism evidence="2 3">
    <name type="scientific">Pseudomonas petrae</name>
    <dbReference type="NCBI Taxonomy" id="2912190"/>
    <lineage>
        <taxon>Bacteria</taxon>
        <taxon>Pseudomonadati</taxon>
        <taxon>Pseudomonadota</taxon>
        <taxon>Gammaproteobacteria</taxon>
        <taxon>Pseudomonadales</taxon>
        <taxon>Pseudomonadaceae</taxon>
        <taxon>Pseudomonas</taxon>
    </lineage>
</organism>
<keyword evidence="2" id="KW-0540">Nuclease</keyword>
<dbReference type="GO" id="GO:0004519">
    <property type="term" value="F:endonuclease activity"/>
    <property type="evidence" value="ECO:0007669"/>
    <property type="project" value="UniProtKB-KW"/>
</dbReference>
<dbReference type="Proteomes" id="UP001162905">
    <property type="component" value="Unassembled WGS sequence"/>
</dbReference>
<keyword evidence="2" id="KW-0378">Hydrolase</keyword>
<name>A0ABS9IC64_9PSED</name>
<sequence>MKPCPSFPGYSATADGRVFSHRRRGRGAQRGSVSTLDPDFLYELSQQTTIKGYQTASIILPNGKSRPVGVHQLVADAFHGPRPNGLIVRHLNGVPSDNAPRNLKYGTDAENADDRKRHGTYLGGSNHHNAKLSGGQAVAIRTKRRAGARVKDLAAEFSVSVSTIESIIYNRSYLAPGTEFKRVTP</sequence>
<dbReference type="EMBL" id="JAKJXH010000036">
    <property type="protein sequence ID" value="MCF7545317.1"/>
    <property type="molecule type" value="Genomic_DNA"/>
</dbReference>
<dbReference type="Gene3D" id="3.90.75.20">
    <property type="match status" value="1"/>
</dbReference>
<accession>A0ABS9IC64</accession>
<keyword evidence="3" id="KW-1185">Reference proteome</keyword>
<keyword evidence="2" id="KW-0255">Endonuclease</keyword>
<evidence type="ECO:0000259" key="1">
    <source>
        <dbReference type="Pfam" id="PF13392"/>
    </source>
</evidence>
<gene>
    <name evidence="2" type="ORF">L4G47_24270</name>
</gene>
<proteinExistence type="predicted"/>
<dbReference type="InterPro" id="IPR003615">
    <property type="entry name" value="HNH_nuc"/>
</dbReference>
<feature type="domain" description="HNH nuclease" evidence="1">
    <location>
        <begin position="69"/>
        <end position="112"/>
    </location>
</feature>
<evidence type="ECO:0000313" key="3">
    <source>
        <dbReference type="Proteomes" id="UP001162905"/>
    </source>
</evidence>
<evidence type="ECO:0000313" key="2">
    <source>
        <dbReference type="EMBL" id="MCF7545317.1"/>
    </source>
</evidence>
<reference evidence="2" key="1">
    <citation type="submission" date="2022-01" db="EMBL/GenBank/DDBJ databases">
        <title>Pseudomonas sp. nov. isolated from Antarctic regolith.</title>
        <authorList>
            <person name="Novakova D."/>
            <person name="Sedlar K."/>
        </authorList>
    </citation>
    <scope>NUCLEOTIDE SEQUENCE</scope>
    <source>
        <strain evidence="2">P2647</strain>
    </source>
</reference>